<gene>
    <name evidence="1" type="ORF">MILVUS5_LOCUS9506</name>
</gene>
<organism evidence="1 2">
    <name type="scientific">Trifolium pratense</name>
    <name type="common">Red clover</name>
    <dbReference type="NCBI Taxonomy" id="57577"/>
    <lineage>
        <taxon>Eukaryota</taxon>
        <taxon>Viridiplantae</taxon>
        <taxon>Streptophyta</taxon>
        <taxon>Embryophyta</taxon>
        <taxon>Tracheophyta</taxon>
        <taxon>Spermatophyta</taxon>
        <taxon>Magnoliopsida</taxon>
        <taxon>eudicotyledons</taxon>
        <taxon>Gunneridae</taxon>
        <taxon>Pentapetalae</taxon>
        <taxon>rosids</taxon>
        <taxon>fabids</taxon>
        <taxon>Fabales</taxon>
        <taxon>Fabaceae</taxon>
        <taxon>Papilionoideae</taxon>
        <taxon>50 kb inversion clade</taxon>
        <taxon>NPAAA clade</taxon>
        <taxon>Hologalegina</taxon>
        <taxon>IRL clade</taxon>
        <taxon>Trifolieae</taxon>
        <taxon>Trifolium</taxon>
    </lineage>
</organism>
<protein>
    <submittedName>
        <fullName evidence="1">Uncharacterized protein</fullName>
    </submittedName>
</protein>
<evidence type="ECO:0000313" key="1">
    <source>
        <dbReference type="EMBL" id="CAJ2639498.1"/>
    </source>
</evidence>
<name>A0ACB0J3K0_TRIPR</name>
<evidence type="ECO:0000313" key="2">
    <source>
        <dbReference type="Proteomes" id="UP001177021"/>
    </source>
</evidence>
<dbReference type="EMBL" id="CASHSV030000024">
    <property type="protein sequence ID" value="CAJ2639498.1"/>
    <property type="molecule type" value="Genomic_DNA"/>
</dbReference>
<keyword evidence="2" id="KW-1185">Reference proteome</keyword>
<reference evidence="1" key="1">
    <citation type="submission" date="2023-10" db="EMBL/GenBank/DDBJ databases">
        <authorList>
            <person name="Rodriguez Cubillos JULIANA M."/>
            <person name="De Vega J."/>
        </authorList>
    </citation>
    <scope>NUCLEOTIDE SEQUENCE</scope>
</reference>
<accession>A0ACB0J3K0</accession>
<comment type="caution">
    <text evidence="1">The sequence shown here is derived from an EMBL/GenBank/DDBJ whole genome shotgun (WGS) entry which is preliminary data.</text>
</comment>
<dbReference type="Proteomes" id="UP001177021">
    <property type="component" value="Unassembled WGS sequence"/>
</dbReference>
<sequence>MKGGPEIAVISLFVKEEHWTGYLELFFQREVAELARLNHENTGKLLGYCKESNMFLRMLVFDYASNGTLHEHLHCLLNTELKILLYIKRLLNTLKIIMPDPFKECSSSVFTQFDYIISEAVMTPVPKATTLTLQQRLQRCGSVIELLSEVCSDEDVNVAGRVAVHLWCEMIMLLMRFGLDNDRSLCGKLGLKPDRCSRASVHL</sequence>
<proteinExistence type="predicted"/>